<evidence type="ECO:0008006" key="3">
    <source>
        <dbReference type="Google" id="ProtNLM"/>
    </source>
</evidence>
<name>A0A5E4PGI4_9COXI</name>
<evidence type="ECO:0000313" key="1">
    <source>
        <dbReference type="EMBL" id="VVC75984.1"/>
    </source>
</evidence>
<accession>A0A5E4PGI4</accession>
<organism evidence="1 2">
    <name type="scientific">Aquicella siphonis</name>
    <dbReference type="NCBI Taxonomy" id="254247"/>
    <lineage>
        <taxon>Bacteria</taxon>
        <taxon>Pseudomonadati</taxon>
        <taxon>Pseudomonadota</taxon>
        <taxon>Gammaproteobacteria</taxon>
        <taxon>Legionellales</taxon>
        <taxon>Coxiellaceae</taxon>
        <taxon>Aquicella</taxon>
    </lineage>
</organism>
<dbReference type="InterPro" id="IPR037026">
    <property type="entry name" value="Vgr_OB-fold_dom_sf"/>
</dbReference>
<dbReference type="Proteomes" id="UP000324194">
    <property type="component" value="Chromosome 1"/>
</dbReference>
<dbReference type="EMBL" id="LR699119">
    <property type="protein sequence ID" value="VVC75984.1"/>
    <property type="molecule type" value="Genomic_DNA"/>
</dbReference>
<dbReference type="Gene3D" id="2.40.50.230">
    <property type="entry name" value="Gp5 N-terminal domain"/>
    <property type="match status" value="1"/>
</dbReference>
<proteinExistence type="predicted"/>
<reference evidence="1 2" key="1">
    <citation type="submission" date="2019-08" db="EMBL/GenBank/DDBJ databases">
        <authorList>
            <person name="Guy L."/>
        </authorList>
    </citation>
    <scope>NUCLEOTIDE SEQUENCE [LARGE SCALE GENOMIC DNA]</scope>
    <source>
        <strain evidence="1 2">SGT-108</strain>
    </source>
</reference>
<evidence type="ECO:0000313" key="2">
    <source>
        <dbReference type="Proteomes" id="UP000324194"/>
    </source>
</evidence>
<dbReference type="AlphaFoldDB" id="A0A5E4PGI4"/>
<keyword evidence="2" id="KW-1185">Reference proteome</keyword>
<dbReference type="RefSeq" id="WP_148339240.1">
    <property type="nucleotide sequence ID" value="NZ_LR699119.1"/>
</dbReference>
<dbReference type="SUPFAM" id="SSF69255">
    <property type="entry name" value="gp5 N-terminal domain-like"/>
    <property type="match status" value="1"/>
</dbReference>
<dbReference type="OrthoDB" id="1903830at2"/>
<protein>
    <recommendedName>
        <fullName evidence="3">Gp5/Type VI secretion system Vgr protein OB-fold domain-containing protein</fullName>
    </recommendedName>
</protein>
<gene>
    <name evidence="1" type="ORF">AQUSIP_12850</name>
</gene>
<sequence>MDIHNVNRLLNLLKGQTAGSFNSMAFTRIGTVDEYNPALYRASVRIQPENIKTDLLPILTPWVGNNWGFYTGLNNGDAVCVLFLAGNFSSGIICLGLNNIENKPVTDGPPAGEAWMQHKTGTYLKFLTDGTIEIKTLDGDENKTNININSNIVVTGNITCTGDILDNSGTNANNIAAMRTIFNEHIHPTPSGDSDIPTTQM</sequence>
<dbReference type="KEGG" id="asip:AQUSIP_12850"/>